<protein>
    <recommendedName>
        <fullName evidence="3">Homing endonuclease LAGLIDADG domain-containing protein</fullName>
    </recommendedName>
</protein>
<evidence type="ECO:0000313" key="2">
    <source>
        <dbReference type="Proteomes" id="UP000713904"/>
    </source>
</evidence>
<name>A0ABR6TN40_9FIRM</name>
<accession>A0ABR6TN40</accession>
<dbReference type="EMBL" id="JABGBW010000007">
    <property type="protein sequence ID" value="MBC2576558.1"/>
    <property type="molecule type" value="Genomic_DNA"/>
</dbReference>
<dbReference type="RefSeq" id="WP_185624580.1">
    <property type="nucleotide sequence ID" value="NZ_JABGBW010000007.1"/>
</dbReference>
<reference evidence="1 2" key="1">
    <citation type="submission" date="2020-05" db="EMBL/GenBank/DDBJ databases">
        <title>Draft genome of xy-202 and genomic insight in genome of the genus Peptostreptococcus.</title>
        <authorList>
            <person name="Zhang Z."/>
        </authorList>
    </citation>
    <scope>NUCLEOTIDE SEQUENCE [LARGE SCALE GENOMIC DNA]</scope>
    <source>
        <strain evidence="1 2">DSM 27025</strain>
    </source>
</reference>
<keyword evidence="2" id="KW-1185">Reference proteome</keyword>
<evidence type="ECO:0000313" key="1">
    <source>
        <dbReference type="EMBL" id="MBC2576558.1"/>
    </source>
</evidence>
<dbReference type="Proteomes" id="UP000713904">
    <property type="component" value="Unassembled WGS sequence"/>
</dbReference>
<comment type="caution">
    <text evidence="1">The sequence shown here is derived from an EMBL/GenBank/DDBJ whole genome shotgun (WGS) entry which is preliminary data.</text>
</comment>
<organism evidence="1 2">
    <name type="scientific">Peptostreptococcus canis</name>
    <dbReference type="NCBI Taxonomy" id="1159213"/>
    <lineage>
        <taxon>Bacteria</taxon>
        <taxon>Bacillati</taxon>
        <taxon>Bacillota</taxon>
        <taxon>Clostridia</taxon>
        <taxon>Peptostreptococcales</taxon>
        <taxon>Peptostreptococcaceae</taxon>
        <taxon>Peptostreptococcus</taxon>
    </lineage>
</organism>
<gene>
    <name evidence="1" type="ORF">HLB29_07635</name>
</gene>
<evidence type="ECO:0008006" key="3">
    <source>
        <dbReference type="Google" id="ProtNLM"/>
    </source>
</evidence>
<sequence length="75" mass="9367">MKKTFKNKQELVDFVKNQVNIELENDKENFLNKKRKILYTKISDEDAYLVIPLFKKYGIAHERHYRERWFVYVRR</sequence>
<proteinExistence type="predicted"/>